<protein>
    <submittedName>
        <fullName evidence="4">PRC-barrel domain-containing protein</fullName>
    </submittedName>
</protein>
<dbReference type="RefSeq" id="WP_271884478.1">
    <property type="nucleotide sequence ID" value="NZ_CP067136.1"/>
</dbReference>
<dbReference type="Proteomes" id="UP001219349">
    <property type="component" value="Chromosome"/>
</dbReference>
<dbReference type="EMBL" id="CP067136">
    <property type="protein sequence ID" value="WCR07461.1"/>
    <property type="molecule type" value="Genomic_DNA"/>
</dbReference>
<organism evidence="4 5">
    <name type="scientific">Paracoccus fistulariae</name>
    <dbReference type="NCBI Taxonomy" id="658446"/>
    <lineage>
        <taxon>Bacteria</taxon>
        <taxon>Pseudomonadati</taxon>
        <taxon>Pseudomonadota</taxon>
        <taxon>Alphaproteobacteria</taxon>
        <taxon>Rhodobacterales</taxon>
        <taxon>Paracoccaceae</taxon>
        <taxon>Paracoccus</taxon>
    </lineage>
</organism>
<sequence>MRKFMLTTAILLPLSMGSAFAQDAAEPATEEPSDMAQTPATDMPADPASDPTAAPEAGSAMEGGEAADAAAAEAAAEEAAKAAATAELAASGKIVQEQAMNELRLDWVTGATVVTGDATPIGDINDIIVDSGTGQMIAAVIGVGGFLGIGEKQIAVPWDQLTLNYDAQEITSDLTQEEADAAPEYVFREREAAPSTMPATDAAPAEMPAETAAPTEMPAEMPAETSEMPADGGDMPAEGEAPETTN</sequence>
<dbReference type="SUPFAM" id="SSF50346">
    <property type="entry name" value="PRC-barrel domain"/>
    <property type="match status" value="1"/>
</dbReference>
<evidence type="ECO:0000313" key="5">
    <source>
        <dbReference type="Proteomes" id="UP001219349"/>
    </source>
</evidence>
<feature type="compositionally biased region" description="Low complexity" evidence="1">
    <location>
        <begin position="196"/>
        <end position="225"/>
    </location>
</feature>
<keyword evidence="5" id="KW-1185">Reference proteome</keyword>
<proteinExistence type="predicted"/>
<reference evidence="4 5" key="1">
    <citation type="submission" date="2021-01" db="EMBL/GenBank/DDBJ databases">
        <title>Biogeographic distribution of Paracoccus.</title>
        <authorList>
            <person name="Hollensteiner J."/>
            <person name="Leineberger J."/>
            <person name="Brinkhoff T."/>
            <person name="Daniel R."/>
        </authorList>
    </citation>
    <scope>NUCLEOTIDE SEQUENCE [LARGE SCALE GENOMIC DNA]</scope>
    <source>
        <strain evidence="4 5">KCTC 22803</strain>
    </source>
</reference>
<dbReference type="Pfam" id="PF05239">
    <property type="entry name" value="PRC"/>
    <property type="match status" value="1"/>
</dbReference>
<dbReference type="Gene3D" id="2.30.30.240">
    <property type="entry name" value="PRC-barrel domain"/>
    <property type="match status" value="1"/>
</dbReference>
<evidence type="ECO:0000313" key="4">
    <source>
        <dbReference type="EMBL" id="WCR07461.1"/>
    </source>
</evidence>
<dbReference type="InterPro" id="IPR011033">
    <property type="entry name" value="PRC_barrel-like_sf"/>
</dbReference>
<feature type="compositionally biased region" description="Low complexity" evidence="1">
    <location>
        <begin position="36"/>
        <end position="72"/>
    </location>
</feature>
<feature type="region of interest" description="Disordered" evidence="1">
    <location>
        <begin position="22"/>
        <end position="72"/>
    </location>
</feature>
<gene>
    <name evidence="4" type="ORF">JHX87_00985</name>
</gene>
<evidence type="ECO:0000256" key="2">
    <source>
        <dbReference type="SAM" id="SignalP"/>
    </source>
</evidence>
<name>A0ABY7SN84_9RHOB</name>
<feature type="chain" id="PRO_5047194878" evidence="2">
    <location>
        <begin position="22"/>
        <end position="246"/>
    </location>
</feature>
<dbReference type="InterPro" id="IPR027275">
    <property type="entry name" value="PRC-brl_dom"/>
</dbReference>
<accession>A0ABY7SN84</accession>
<dbReference type="PANTHER" id="PTHR36505:SF1">
    <property type="entry name" value="BLR1072 PROTEIN"/>
    <property type="match status" value="1"/>
</dbReference>
<evidence type="ECO:0000259" key="3">
    <source>
        <dbReference type="Pfam" id="PF05239"/>
    </source>
</evidence>
<feature type="region of interest" description="Disordered" evidence="1">
    <location>
        <begin position="191"/>
        <end position="246"/>
    </location>
</feature>
<evidence type="ECO:0000256" key="1">
    <source>
        <dbReference type="SAM" id="MobiDB-lite"/>
    </source>
</evidence>
<feature type="domain" description="PRC-barrel" evidence="3">
    <location>
        <begin position="100"/>
        <end position="167"/>
    </location>
</feature>
<dbReference type="PANTHER" id="PTHR36505">
    <property type="entry name" value="BLR1072 PROTEIN"/>
    <property type="match status" value="1"/>
</dbReference>
<feature type="signal peptide" evidence="2">
    <location>
        <begin position="1"/>
        <end position="21"/>
    </location>
</feature>
<keyword evidence="2" id="KW-0732">Signal</keyword>